<dbReference type="InParanoid" id="A0A2P6N2Z0"/>
<evidence type="ECO:0000313" key="3">
    <source>
        <dbReference type="Proteomes" id="UP000241769"/>
    </source>
</evidence>
<keyword evidence="3" id="KW-1185">Reference proteome</keyword>
<feature type="compositionally biased region" description="Basic and acidic residues" evidence="1">
    <location>
        <begin position="21"/>
        <end position="35"/>
    </location>
</feature>
<dbReference type="EMBL" id="MDYQ01000229">
    <property type="protein sequence ID" value="PRP78330.1"/>
    <property type="molecule type" value="Genomic_DNA"/>
</dbReference>
<reference evidence="2 3" key="1">
    <citation type="journal article" date="2018" name="Genome Biol. Evol.">
        <title>Multiple Roots of Fruiting Body Formation in Amoebozoa.</title>
        <authorList>
            <person name="Hillmann F."/>
            <person name="Forbes G."/>
            <person name="Novohradska S."/>
            <person name="Ferling I."/>
            <person name="Riege K."/>
            <person name="Groth M."/>
            <person name="Westermann M."/>
            <person name="Marz M."/>
            <person name="Spaller T."/>
            <person name="Winckler T."/>
            <person name="Schaap P."/>
            <person name="Glockner G."/>
        </authorList>
    </citation>
    <scope>NUCLEOTIDE SEQUENCE [LARGE SCALE GENOMIC DNA]</scope>
    <source>
        <strain evidence="2 3">Jena</strain>
    </source>
</reference>
<evidence type="ECO:0000256" key="1">
    <source>
        <dbReference type="SAM" id="MobiDB-lite"/>
    </source>
</evidence>
<dbReference type="Proteomes" id="UP000241769">
    <property type="component" value="Unassembled WGS sequence"/>
</dbReference>
<comment type="caution">
    <text evidence="2">The sequence shown here is derived from an EMBL/GenBank/DDBJ whole genome shotgun (WGS) entry which is preliminary data.</text>
</comment>
<evidence type="ECO:0000313" key="2">
    <source>
        <dbReference type="EMBL" id="PRP78330.1"/>
    </source>
</evidence>
<organism evidence="2 3">
    <name type="scientific">Planoprotostelium fungivorum</name>
    <dbReference type="NCBI Taxonomy" id="1890364"/>
    <lineage>
        <taxon>Eukaryota</taxon>
        <taxon>Amoebozoa</taxon>
        <taxon>Evosea</taxon>
        <taxon>Variosea</taxon>
        <taxon>Cavosteliida</taxon>
        <taxon>Cavosteliaceae</taxon>
        <taxon>Planoprotostelium</taxon>
    </lineage>
</organism>
<dbReference type="AlphaFoldDB" id="A0A2P6N2Z0"/>
<proteinExistence type="predicted"/>
<gene>
    <name evidence="2" type="ORF">PROFUN_11370</name>
</gene>
<accession>A0A2P6N2Z0</accession>
<name>A0A2P6N2Z0_9EUKA</name>
<sequence length="84" mass="9605">MRNAFLAPGKPEFPARELVREMSDTPETKRVEDLRSMTPDQPRKNSLKRATPFVFTPNMSCDERIKIICNPSGSPSTERRKGRV</sequence>
<protein>
    <submittedName>
        <fullName evidence="2">Uncharacterized protein</fullName>
    </submittedName>
</protein>
<feature type="region of interest" description="Disordered" evidence="1">
    <location>
        <begin position="21"/>
        <end position="50"/>
    </location>
</feature>